<evidence type="ECO:0000313" key="1">
    <source>
        <dbReference type="EMBL" id="GAG71192.1"/>
    </source>
</evidence>
<dbReference type="AlphaFoldDB" id="X1AP63"/>
<sequence length="77" mass="9282">MGLFIKYNINSIKDYGFPQLKEKLTNKKELWWDLFEPKDIDGVIDALNTIFNRKLELYYNLTSEESDRIRNFISIFN</sequence>
<organism evidence="1">
    <name type="scientific">marine sediment metagenome</name>
    <dbReference type="NCBI Taxonomy" id="412755"/>
    <lineage>
        <taxon>unclassified sequences</taxon>
        <taxon>metagenomes</taxon>
        <taxon>ecological metagenomes</taxon>
    </lineage>
</organism>
<comment type="caution">
    <text evidence="1">The sequence shown here is derived from an EMBL/GenBank/DDBJ whole genome shotgun (WGS) entry which is preliminary data.</text>
</comment>
<accession>X1AP63</accession>
<proteinExistence type="predicted"/>
<protein>
    <submittedName>
        <fullName evidence="1">Uncharacterized protein</fullName>
    </submittedName>
</protein>
<gene>
    <name evidence="1" type="ORF">S01H4_11186</name>
</gene>
<reference evidence="1" key="1">
    <citation type="journal article" date="2014" name="Front. Microbiol.">
        <title>High frequency of phylogenetically diverse reductive dehalogenase-homologous genes in deep subseafloor sedimentary metagenomes.</title>
        <authorList>
            <person name="Kawai M."/>
            <person name="Futagami T."/>
            <person name="Toyoda A."/>
            <person name="Takaki Y."/>
            <person name="Nishi S."/>
            <person name="Hori S."/>
            <person name="Arai W."/>
            <person name="Tsubouchi T."/>
            <person name="Morono Y."/>
            <person name="Uchiyama I."/>
            <person name="Ito T."/>
            <person name="Fujiyama A."/>
            <person name="Inagaki F."/>
            <person name="Takami H."/>
        </authorList>
    </citation>
    <scope>NUCLEOTIDE SEQUENCE</scope>
    <source>
        <strain evidence="1">Expedition CK06-06</strain>
    </source>
</reference>
<name>X1AP63_9ZZZZ</name>
<dbReference type="EMBL" id="BART01004466">
    <property type="protein sequence ID" value="GAG71192.1"/>
    <property type="molecule type" value="Genomic_DNA"/>
</dbReference>